<dbReference type="Proteomes" id="UP000019140">
    <property type="component" value="Unassembled WGS sequence"/>
</dbReference>
<dbReference type="AlphaFoldDB" id="W4M9T7"/>
<dbReference type="EMBL" id="AZHX01000632">
    <property type="protein sequence ID" value="ETX06676.1"/>
    <property type="molecule type" value="Genomic_DNA"/>
</dbReference>
<protein>
    <submittedName>
        <fullName evidence="1">Uncharacterized protein</fullName>
    </submittedName>
</protein>
<accession>W4M9T7</accession>
<gene>
    <name evidence="1" type="ORF">ETSY2_15690</name>
</gene>
<evidence type="ECO:0000313" key="2">
    <source>
        <dbReference type="Proteomes" id="UP000019140"/>
    </source>
</evidence>
<evidence type="ECO:0000313" key="1">
    <source>
        <dbReference type="EMBL" id="ETX06676.1"/>
    </source>
</evidence>
<name>W4M9T7_9BACT</name>
<dbReference type="HOGENOM" id="CLU_3341741_0_0_7"/>
<organism evidence="1 2">
    <name type="scientific">Candidatus Entotheonella gemina</name>
    <dbReference type="NCBI Taxonomy" id="1429439"/>
    <lineage>
        <taxon>Bacteria</taxon>
        <taxon>Pseudomonadati</taxon>
        <taxon>Nitrospinota/Tectimicrobiota group</taxon>
        <taxon>Candidatus Tectimicrobiota</taxon>
        <taxon>Candidatus Entotheonellia</taxon>
        <taxon>Candidatus Entotheonellales</taxon>
        <taxon>Candidatus Entotheonellaceae</taxon>
        <taxon>Candidatus Entotheonella</taxon>
    </lineage>
</organism>
<comment type="caution">
    <text evidence="1">The sequence shown here is derived from an EMBL/GenBank/DDBJ whole genome shotgun (WGS) entry which is preliminary data.</text>
</comment>
<sequence length="37" mass="4244">MAMAHFGKEWHELDLEGWLPVEVDVVLPDWLLAAHST</sequence>
<keyword evidence="2" id="KW-1185">Reference proteome</keyword>
<reference evidence="1 2" key="1">
    <citation type="journal article" date="2014" name="Nature">
        <title>An environmental bacterial taxon with a large and distinct metabolic repertoire.</title>
        <authorList>
            <person name="Wilson M.C."/>
            <person name="Mori T."/>
            <person name="Ruckert C."/>
            <person name="Uria A.R."/>
            <person name="Helf M.J."/>
            <person name="Takada K."/>
            <person name="Gernert C."/>
            <person name="Steffens U.A."/>
            <person name="Heycke N."/>
            <person name="Schmitt S."/>
            <person name="Rinke C."/>
            <person name="Helfrich E.J."/>
            <person name="Brachmann A.O."/>
            <person name="Gurgui C."/>
            <person name="Wakimoto T."/>
            <person name="Kracht M."/>
            <person name="Crusemann M."/>
            <person name="Hentschel U."/>
            <person name="Abe I."/>
            <person name="Matsunaga S."/>
            <person name="Kalinowski J."/>
            <person name="Takeyama H."/>
            <person name="Piel J."/>
        </authorList>
    </citation>
    <scope>NUCLEOTIDE SEQUENCE [LARGE SCALE GENOMIC DNA]</scope>
    <source>
        <strain evidence="2">TSY2</strain>
    </source>
</reference>
<proteinExistence type="predicted"/>